<organism evidence="1 2">
    <name type="scientific">Streptomyces xanthochromogenes</name>
    <dbReference type="NCBI Taxonomy" id="67384"/>
    <lineage>
        <taxon>Bacteria</taxon>
        <taxon>Bacillati</taxon>
        <taxon>Actinomycetota</taxon>
        <taxon>Actinomycetes</taxon>
        <taxon>Kitasatosporales</taxon>
        <taxon>Streptomycetaceae</taxon>
        <taxon>Streptomyces</taxon>
    </lineage>
</organism>
<dbReference type="InterPro" id="IPR025361">
    <property type="entry name" value="DUF4265"/>
</dbReference>
<proteinExistence type="predicted"/>
<name>A0ABQ2ZE78_9ACTN</name>
<sequence>MQFVVHEQPVGRTSTNYVARADLAPFDLDGQVEQLWFKALNDGSYEVACIPFAVYGIALGDVVLLNNDDYVIEVVRNSWHRTLRLLFTPNVRPADVQRATDEIKTEIIAADLRSEWNGARHVAVDVPPDAEPTQLLAVMEAAVNAGHAFWEWADATPFVRPA</sequence>
<evidence type="ECO:0000313" key="2">
    <source>
        <dbReference type="Proteomes" id="UP000600946"/>
    </source>
</evidence>
<reference evidence="2" key="1">
    <citation type="journal article" date="2019" name="Int. J. Syst. Evol. Microbiol.">
        <title>The Global Catalogue of Microorganisms (GCM) 10K type strain sequencing project: providing services to taxonomists for standard genome sequencing and annotation.</title>
        <authorList>
            <consortium name="The Broad Institute Genomics Platform"/>
            <consortium name="The Broad Institute Genome Sequencing Center for Infectious Disease"/>
            <person name="Wu L."/>
            <person name="Ma J."/>
        </authorList>
    </citation>
    <scope>NUCLEOTIDE SEQUENCE [LARGE SCALE GENOMIC DNA]</scope>
    <source>
        <strain evidence="2">JCM 4594</strain>
    </source>
</reference>
<dbReference type="GeneID" id="96288225"/>
<accession>A0ABQ2ZE78</accession>
<comment type="caution">
    <text evidence="1">The sequence shown here is derived from an EMBL/GenBank/DDBJ whole genome shotgun (WGS) entry which is preliminary data.</text>
</comment>
<evidence type="ECO:0008006" key="3">
    <source>
        <dbReference type="Google" id="ProtNLM"/>
    </source>
</evidence>
<dbReference type="EMBL" id="BMUU01000001">
    <property type="protein sequence ID" value="GGY14089.1"/>
    <property type="molecule type" value="Genomic_DNA"/>
</dbReference>
<evidence type="ECO:0000313" key="1">
    <source>
        <dbReference type="EMBL" id="GGY14089.1"/>
    </source>
</evidence>
<dbReference type="Proteomes" id="UP000600946">
    <property type="component" value="Unassembled WGS sequence"/>
</dbReference>
<protein>
    <recommendedName>
        <fullName evidence="3">DUF4265 domain-containing protein</fullName>
    </recommendedName>
</protein>
<dbReference type="RefSeq" id="WP_190025816.1">
    <property type="nucleotide sequence ID" value="NZ_BMUU01000001.1"/>
</dbReference>
<dbReference type="Pfam" id="PF14085">
    <property type="entry name" value="DUF4265"/>
    <property type="match status" value="1"/>
</dbReference>
<keyword evidence="2" id="KW-1185">Reference proteome</keyword>
<gene>
    <name evidence="1" type="ORF">GCM10010326_01760</name>
</gene>